<sequence>MEFKLTPLSEFIRSSNTAPLSGKEYSALAHPEKTLPAQTPQDSVSLSTDSGRQSFINSITTNFGGGGNPLFNSLTPSGNGLGGLYAGVGQLASYQMKSLIDGYV</sequence>
<name>A0A3B1C4I2_9ZZZZ</name>
<evidence type="ECO:0000313" key="1">
    <source>
        <dbReference type="EMBL" id="VAX17770.1"/>
    </source>
</evidence>
<proteinExistence type="predicted"/>
<organism evidence="1">
    <name type="scientific">hydrothermal vent metagenome</name>
    <dbReference type="NCBI Taxonomy" id="652676"/>
    <lineage>
        <taxon>unclassified sequences</taxon>
        <taxon>metagenomes</taxon>
        <taxon>ecological metagenomes</taxon>
    </lineage>
</organism>
<reference evidence="1" key="1">
    <citation type="submission" date="2018-06" db="EMBL/GenBank/DDBJ databases">
        <authorList>
            <person name="Zhirakovskaya E."/>
        </authorList>
    </citation>
    <scope>NUCLEOTIDE SEQUENCE</scope>
</reference>
<gene>
    <name evidence="1" type="ORF">MNBD_NITROSPINAE01-9</name>
</gene>
<dbReference type="EMBL" id="UOGC01000059">
    <property type="protein sequence ID" value="VAX17770.1"/>
    <property type="molecule type" value="Genomic_DNA"/>
</dbReference>
<accession>A0A3B1C4I2</accession>
<protein>
    <submittedName>
        <fullName evidence="1">Uncharacterized protein</fullName>
    </submittedName>
</protein>
<dbReference type="AlphaFoldDB" id="A0A3B1C4I2"/>